<gene>
    <name evidence="2" type="ORF">LK996_05280</name>
</gene>
<name>A0ABS8JG03_9GAMM</name>
<protein>
    <submittedName>
        <fullName evidence="2">Uncharacterized protein</fullName>
    </submittedName>
</protein>
<accession>A0ABS8JG03</accession>
<organism evidence="2 3">
    <name type="scientific">Noviluteimonas lactosilytica</name>
    <dbReference type="NCBI Taxonomy" id="2888523"/>
    <lineage>
        <taxon>Bacteria</taxon>
        <taxon>Pseudomonadati</taxon>
        <taxon>Pseudomonadota</taxon>
        <taxon>Gammaproteobacteria</taxon>
        <taxon>Lysobacterales</taxon>
        <taxon>Lysobacteraceae</taxon>
        <taxon>Noviluteimonas</taxon>
    </lineage>
</organism>
<feature type="compositionally biased region" description="Basic residues" evidence="1">
    <location>
        <begin position="109"/>
        <end position="121"/>
    </location>
</feature>
<evidence type="ECO:0000256" key="1">
    <source>
        <dbReference type="SAM" id="MobiDB-lite"/>
    </source>
</evidence>
<dbReference type="RefSeq" id="WP_230526084.1">
    <property type="nucleotide sequence ID" value="NZ_JAJGAK010000001.1"/>
</dbReference>
<evidence type="ECO:0000313" key="3">
    <source>
        <dbReference type="Proteomes" id="UP001165293"/>
    </source>
</evidence>
<comment type="caution">
    <text evidence="2">The sequence shown here is derived from an EMBL/GenBank/DDBJ whole genome shotgun (WGS) entry which is preliminary data.</text>
</comment>
<dbReference type="Proteomes" id="UP001165293">
    <property type="component" value="Unassembled WGS sequence"/>
</dbReference>
<keyword evidence="3" id="KW-1185">Reference proteome</keyword>
<evidence type="ECO:0000313" key="2">
    <source>
        <dbReference type="EMBL" id="MCC8362484.1"/>
    </source>
</evidence>
<feature type="region of interest" description="Disordered" evidence="1">
    <location>
        <begin position="92"/>
        <end position="121"/>
    </location>
</feature>
<proteinExistence type="predicted"/>
<reference evidence="2" key="1">
    <citation type="submission" date="2021-10" db="EMBL/GenBank/DDBJ databases">
        <authorList>
            <person name="Lyu M."/>
            <person name="Wang X."/>
            <person name="Meng X."/>
            <person name="Xu K."/>
        </authorList>
    </citation>
    <scope>NUCLEOTIDE SEQUENCE</scope>
    <source>
        <strain evidence="2">A6</strain>
    </source>
</reference>
<dbReference type="EMBL" id="JAJGAK010000001">
    <property type="protein sequence ID" value="MCC8362484.1"/>
    <property type="molecule type" value="Genomic_DNA"/>
</dbReference>
<sequence length="121" mass="12974">MAKLGPGVQLVKVGRTAKPEVRKADTTTVLVRKLAKALSKPGIDRSVVFSGPDPSKVYAFSVYPSDPTLIVRESFDGTRVVGRFVDGKFRASTRAPKTANTASASRTDARRKARGVRAGRS</sequence>